<protein>
    <recommendedName>
        <fullName evidence="2">DUF2599 domain-containing protein</fullName>
    </recommendedName>
</protein>
<dbReference type="InterPro" id="IPR019719">
    <property type="entry name" value="DUF2599"/>
</dbReference>
<gene>
    <name evidence="1" type="ORF">SDC9_58013</name>
</gene>
<dbReference type="Pfam" id="PF10783">
    <property type="entry name" value="DUF2599"/>
    <property type="match status" value="1"/>
</dbReference>
<dbReference type="EMBL" id="VSSQ01001861">
    <property type="protein sequence ID" value="MPM11663.1"/>
    <property type="molecule type" value="Genomic_DNA"/>
</dbReference>
<evidence type="ECO:0008006" key="2">
    <source>
        <dbReference type="Google" id="ProtNLM"/>
    </source>
</evidence>
<sequence>MKKILSAVLVIGMLLPATLLSTGAYSIFDTNEYISAQTLKVMEANLSIETKEDSEVFSIESNNNSFSFNYVSETGGLSFTPDAVSTRSSNSNLNTELNAVNSGFRVNTIISTEADINYYKLNIDMPDTWTIDYARRDDGSVANGSLVIFNEHGEPVASTGLATAVDATDNELDSEFVINSKSIAVCVNGENATYPIQTSYGVYAVNAQKSVTDYFHYVGFNLVYDGSLTIGPRYFDEGSVIECTNGWNAIYNLFYPYSPYWTNATQTQSLNDQYWCHADFAKNKTNWNLEPWRPIVSWSTMISKSCNPE</sequence>
<comment type="caution">
    <text evidence="1">The sequence shown here is derived from an EMBL/GenBank/DDBJ whole genome shotgun (WGS) entry which is preliminary data.</text>
</comment>
<evidence type="ECO:0000313" key="1">
    <source>
        <dbReference type="EMBL" id="MPM11663.1"/>
    </source>
</evidence>
<proteinExistence type="predicted"/>
<accession>A0A644XBV1</accession>
<dbReference type="AlphaFoldDB" id="A0A644XBV1"/>
<name>A0A644XBV1_9ZZZZ</name>
<organism evidence="1">
    <name type="scientific">bioreactor metagenome</name>
    <dbReference type="NCBI Taxonomy" id="1076179"/>
    <lineage>
        <taxon>unclassified sequences</taxon>
        <taxon>metagenomes</taxon>
        <taxon>ecological metagenomes</taxon>
    </lineage>
</organism>
<reference evidence="1" key="1">
    <citation type="submission" date="2019-08" db="EMBL/GenBank/DDBJ databases">
        <authorList>
            <person name="Kucharzyk K."/>
            <person name="Murdoch R.W."/>
            <person name="Higgins S."/>
            <person name="Loffler F."/>
        </authorList>
    </citation>
    <scope>NUCLEOTIDE SEQUENCE</scope>
</reference>